<keyword evidence="1" id="KW-0472">Membrane</keyword>
<proteinExistence type="predicted"/>
<sequence>MAITSTTRRAGPSWSWRWLTQTPAPSKMSIQADFVKVSSEIANSCVRARASSLSPSALFSFKIVLTAAFLSLFLLCVVSLFTSSLFI</sequence>
<name>V9EHW9_PHYNI</name>
<keyword evidence="3" id="KW-1185">Reference proteome</keyword>
<reference evidence="2 3" key="1">
    <citation type="submission" date="2013-11" db="EMBL/GenBank/DDBJ databases">
        <title>The Genome Sequence of Phytophthora parasitica P1569.</title>
        <authorList>
            <consortium name="The Broad Institute Genomics Platform"/>
            <person name="Russ C."/>
            <person name="Tyler B."/>
            <person name="Panabieres F."/>
            <person name="Shan W."/>
            <person name="Tripathy S."/>
            <person name="Grunwald N."/>
            <person name="Machado M."/>
            <person name="Johnson C.S."/>
            <person name="Arredondo F."/>
            <person name="Hong C."/>
            <person name="Coffey M."/>
            <person name="Young S.K."/>
            <person name="Zeng Q."/>
            <person name="Gargeya S."/>
            <person name="Fitzgerald M."/>
            <person name="Abouelleil A."/>
            <person name="Alvarado L."/>
            <person name="Chapman S.B."/>
            <person name="Gainer-Dewar J."/>
            <person name="Goldberg J."/>
            <person name="Griggs A."/>
            <person name="Gujja S."/>
            <person name="Hansen M."/>
            <person name="Howarth C."/>
            <person name="Imamovic A."/>
            <person name="Ireland A."/>
            <person name="Larimer J."/>
            <person name="McCowan C."/>
            <person name="Murphy C."/>
            <person name="Pearson M."/>
            <person name="Poon T.W."/>
            <person name="Priest M."/>
            <person name="Roberts A."/>
            <person name="Saif S."/>
            <person name="Shea T."/>
            <person name="Sykes S."/>
            <person name="Wortman J."/>
            <person name="Nusbaum C."/>
            <person name="Birren B."/>
        </authorList>
    </citation>
    <scope>NUCLEOTIDE SEQUENCE [LARGE SCALE GENOMIC DNA]</scope>
    <source>
        <strain evidence="2 3">P1569</strain>
    </source>
</reference>
<dbReference type="HOGENOM" id="CLU_2488316_0_0_1"/>
<evidence type="ECO:0000313" key="3">
    <source>
        <dbReference type="Proteomes" id="UP000018721"/>
    </source>
</evidence>
<protein>
    <submittedName>
        <fullName evidence="2">Uncharacterized protein</fullName>
    </submittedName>
</protein>
<evidence type="ECO:0000256" key="1">
    <source>
        <dbReference type="SAM" id="Phobius"/>
    </source>
</evidence>
<gene>
    <name evidence="2" type="ORF">F443_15533</name>
</gene>
<dbReference type="Proteomes" id="UP000018721">
    <property type="component" value="Unassembled WGS sequence"/>
</dbReference>
<dbReference type="AlphaFoldDB" id="V9EHW9"/>
<keyword evidence="1" id="KW-1133">Transmembrane helix</keyword>
<evidence type="ECO:0000313" key="2">
    <source>
        <dbReference type="EMBL" id="ETI38815.1"/>
    </source>
</evidence>
<keyword evidence="1" id="KW-0812">Transmembrane</keyword>
<comment type="caution">
    <text evidence="2">The sequence shown here is derived from an EMBL/GenBank/DDBJ whole genome shotgun (WGS) entry which is preliminary data.</text>
</comment>
<dbReference type="EMBL" id="ANIZ01002731">
    <property type="protein sequence ID" value="ETI38815.1"/>
    <property type="molecule type" value="Genomic_DNA"/>
</dbReference>
<feature type="transmembrane region" description="Helical" evidence="1">
    <location>
        <begin position="57"/>
        <end position="81"/>
    </location>
</feature>
<organism evidence="2 3">
    <name type="scientific">Phytophthora nicotianae P1569</name>
    <dbReference type="NCBI Taxonomy" id="1317065"/>
    <lineage>
        <taxon>Eukaryota</taxon>
        <taxon>Sar</taxon>
        <taxon>Stramenopiles</taxon>
        <taxon>Oomycota</taxon>
        <taxon>Peronosporomycetes</taxon>
        <taxon>Peronosporales</taxon>
        <taxon>Peronosporaceae</taxon>
        <taxon>Phytophthora</taxon>
    </lineage>
</organism>
<accession>V9EHW9</accession>